<dbReference type="EMBL" id="KN823144">
    <property type="protein sequence ID" value="KIO21244.1"/>
    <property type="molecule type" value="Genomic_DNA"/>
</dbReference>
<name>A0A0C3QAN0_9AGAM</name>
<sequence>MFMGPVGPSTRVGLALSSLITKPNLKELELPDLVVTSAVVVSSFASARQLQKLTLSSGLYPKPITGGGAEVPRAASSDRLSHLAGTPDGMKSILAAAFVFRALTTLTTRDAGGDHTFTWSFARTFFDLVGNGCPVLKNLDLGGFVTEGAADQRAYFVLAPLRACTRMRRFSFLGMAYHGPVPVPQDFNPTDSDWRSLISEWPDLQHISYTFSGGYELVEYDPSLEPKPRATINTLMEFSRNCRQLVVVIVSLNVTSRDTDAALLGDILPFGSPMKFINFLGGSIEDDAVEGLAIMLLRLTRDDVDFHQGTRRNLDILEDDGFDMSSERNWLAAKKLIDFTRRARPLGPPPTSSGSEEVYKFLMGTY</sequence>
<dbReference type="Gene3D" id="3.80.10.10">
    <property type="entry name" value="Ribonuclease Inhibitor"/>
    <property type="match status" value="1"/>
</dbReference>
<proteinExistence type="predicted"/>
<gene>
    <name evidence="1" type="ORF">M407DRAFT_245534</name>
</gene>
<dbReference type="HOGENOM" id="CLU_756919_0_0_1"/>
<dbReference type="SUPFAM" id="SSF52047">
    <property type="entry name" value="RNI-like"/>
    <property type="match status" value="1"/>
</dbReference>
<accession>A0A0C3QAN0</accession>
<keyword evidence="2" id="KW-1185">Reference proteome</keyword>
<dbReference type="Proteomes" id="UP000054248">
    <property type="component" value="Unassembled WGS sequence"/>
</dbReference>
<dbReference type="InterPro" id="IPR032675">
    <property type="entry name" value="LRR_dom_sf"/>
</dbReference>
<reference evidence="2" key="2">
    <citation type="submission" date="2015-01" db="EMBL/GenBank/DDBJ databases">
        <title>Evolutionary Origins and Diversification of the Mycorrhizal Mutualists.</title>
        <authorList>
            <consortium name="DOE Joint Genome Institute"/>
            <consortium name="Mycorrhizal Genomics Consortium"/>
            <person name="Kohler A."/>
            <person name="Kuo A."/>
            <person name="Nagy L.G."/>
            <person name="Floudas D."/>
            <person name="Copeland A."/>
            <person name="Barry K.W."/>
            <person name="Cichocki N."/>
            <person name="Veneault-Fourrey C."/>
            <person name="LaButti K."/>
            <person name="Lindquist E.A."/>
            <person name="Lipzen A."/>
            <person name="Lundell T."/>
            <person name="Morin E."/>
            <person name="Murat C."/>
            <person name="Riley R."/>
            <person name="Ohm R."/>
            <person name="Sun H."/>
            <person name="Tunlid A."/>
            <person name="Henrissat B."/>
            <person name="Grigoriev I.V."/>
            <person name="Hibbett D.S."/>
            <person name="Martin F."/>
        </authorList>
    </citation>
    <scope>NUCLEOTIDE SEQUENCE [LARGE SCALE GENOMIC DNA]</scope>
    <source>
        <strain evidence="2">MUT 4182</strain>
    </source>
</reference>
<evidence type="ECO:0000313" key="2">
    <source>
        <dbReference type="Proteomes" id="UP000054248"/>
    </source>
</evidence>
<protein>
    <submittedName>
        <fullName evidence="1">Uncharacterized protein</fullName>
    </submittedName>
</protein>
<evidence type="ECO:0000313" key="1">
    <source>
        <dbReference type="EMBL" id="KIO21244.1"/>
    </source>
</evidence>
<dbReference type="OrthoDB" id="3228918at2759"/>
<reference evidence="1 2" key="1">
    <citation type="submission" date="2014-04" db="EMBL/GenBank/DDBJ databases">
        <authorList>
            <consortium name="DOE Joint Genome Institute"/>
            <person name="Kuo A."/>
            <person name="Girlanda M."/>
            <person name="Perotto S."/>
            <person name="Kohler A."/>
            <person name="Nagy L.G."/>
            <person name="Floudas D."/>
            <person name="Copeland A."/>
            <person name="Barry K.W."/>
            <person name="Cichocki N."/>
            <person name="Veneault-Fourrey C."/>
            <person name="LaButti K."/>
            <person name="Lindquist E.A."/>
            <person name="Lipzen A."/>
            <person name="Lundell T."/>
            <person name="Morin E."/>
            <person name="Murat C."/>
            <person name="Sun H."/>
            <person name="Tunlid A."/>
            <person name="Henrissat B."/>
            <person name="Grigoriev I.V."/>
            <person name="Hibbett D.S."/>
            <person name="Martin F."/>
            <person name="Nordberg H.P."/>
            <person name="Cantor M.N."/>
            <person name="Hua S.X."/>
        </authorList>
    </citation>
    <scope>NUCLEOTIDE SEQUENCE [LARGE SCALE GENOMIC DNA]</scope>
    <source>
        <strain evidence="1 2">MUT 4182</strain>
    </source>
</reference>
<dbReference type="AlphaFoldDB" id="A0A0C3QAN0"/>
<organism evidence="1 2">
    <name type="scientific">Tulasnella calospora MUT 4182</name>
    <dbReference type="NCBI Taxonomy" id="1051891"/>
    <lineage>
        <taxon>Eukaryota</taxon>
        <taxon>Fungi</taxon>
        <taxon>Dikarya</taxon>
        <taxon>Basidiomycota</taxon>
        <taxon>Agaricomycotina</taxon>
        <taxon>Agaricomycetes</taxon>
        <taxon>Cantharellales</taxon>
        <taxon>Tulasnellaceae</taxon>
        <taxon>Tulasnella</taxon>
    </lineage>
</organism>